<dbReference type="Proteomes" id="UP001642409">
    <property type="component" value="Unassembled WGS sequence"/>
</dbReference>
<dbReference type="EMBL" id="CATOUU010000789">
    <property type="protein sequence ID" value="CAI9948560.1"/>
    <property type="molecule type" value="Genomic_DNA"/>
</dbReference>
<dbReference type="EMBL" id="CAXDID020000181">
    <property type="protein sequence ID" value="CAL6049655.1"/>
    <property type="molecule type" value="Genomic_DNA"/>
</dbReference>
<sequence length="215" mass="25168">MTFYHLRLATVVTLLNQKHSIKKNTNYFQFDNKKHKLNQIQLYNTQSVAQSELYIIDVKTDIQLSPIDSHYARFSQNLVTHLSDVESQSDQYQFSQLQQQLQKPHITKQLGEPVRDLKQKHKSKTIQWPAHDSHTFNAKTHHAIYSSSLPTNNAKPSQSYILKYRFHFCTFWNGSTLRRHRTKLVLQNQSDSVSLLKYYAMLSQSQLSSIVNSEN</sequence>
<dbReference type="AlphaFoldDB" id="A0AA86QAJ0"/>
<gene>
    <name evidence="1" type="ORF">HINF_LOCUS36205</name>
    <name evidence="2" type="ORF">HINF_LOCUS43509</name>
</gene>
<reference evidence="1" key="1">
    <citation type="submission" date="2023-06" db="EMBL/GenBank/DDBJ databases">
        <authorList>
            <person name="Kurt Z."/>
        </authorList>
    </citation>
    <scope>NUCLEOTIDE SEQUENCE</scope>
</reference>
<evidence type="ECO:0000313" key="2">
    <source>
        <dbReference type="EMBL" id="CAL6049655.1"/>
    </source>
</evidence>
<accession>A0AA86QAJ0</accession>
<protein>
    <submittedName>
        <fullName evidence="2">Hypothetical_protein</fullName>
    </submittedName>
</protein>
<organism evidence="1">
    <name type="scientific">Hexamita inflata</name>
    <dbReference type="NCBI Taxonomy" id="28002"/>
    <lineage>
        <taxon>Eukaryota</taxon>
        <taxon>Metamonada</taxon>
        <taxon>Diplomonadida</taxon>
        <taxon>Hexamitidae</taxon>
        <taxon>Hexamitinae</taxon>
        <taxon>Hexamita</taxon>
    </lineage>
</organism>
<evidence type="ECO:0000313" key="3">
    <source>
        <dbReference type="Proteomes" id="UP001642409"/>
    </source>
</evidence>
<reference evidence="2 3" key="2">
    <citation type="submission" date="2024-07" db="EMBL/GenBank/DDBJ databases">
        <authorList>
            <person name="Akdeniz Z."/>
        </authorList>
    </citation>
    <scope>NUCLEOTIDE SEQUENCE [LARGE SCALE GENOMIC DNA]</scope>
</reference>
<proteinExistence type="predicted"/>
<keyword evidence="3" id="KW-1185">Reference proteome</keyword>
<name>A0AA86QAJ0_9EUKA</name>
<comment type="caution">
    <text evidence="1">The sequence shown here is derived from an EMBL/GenBank/DDBJ whole genome shotgun (WGS) entry which is preliminary data.</text>
</comment>
<evidence type="ECO:0000313" key="1">
    <source>
        <dbReference type="EMBL" id="CAI9948560.1"/>
    </source>
</evidence>